<name>A0A1H5SB15_9ACTN</name>
<dbReference type="Proteomes" id="UP000236723">
    <property type="component" value="Unassembled WGS sequence"/>
</dbReference>
<evidence type="ECO:0000256" key="2">
    <source>
        <dbReference type="SAM" id="MobiDB-lite"/>
    </source>
</evidence>
<dbReference type="OrthoDB" id="9809379at2"/>
<dbReference type="GO" id="GO:0005524">
    <property type="term" value="F:ATP binding"/>
    <property type="evidence" value="ECO:0007669"/>
    <property type="project" value="UniProtKB-KW"/>
</dbReference>
<proteinExistence type="inferred from homology"/>
<keyword evidence="1" id="KW-0547">Nucleotide-binding</keyword>
<feature type="region of interest" description="Disordered" evidence="2">
    <location>
        <begin position="843"/>
        <end position="870"/>
    </location>
</feature>
<keyword evidence="5" id="KW-0378">Hydrolase</keyword>
<dbReference type="InterPro" id="IPR027417">
    <property type="entry name" value="P-loop_NTPase"/>
</dbReference>
<dbReference type="InterPro" id="IPR003960">
    <property type="entry name" value="ATPase_AAA_CS"/>
</dbReference>
<dbReference type="InterPro" id="IPR000642">
    <property type="entry name" value="Peptidase_M41"/>
</dbReference>
<dbReference type="InterPro" id="IPR003593">
    <property type="entry name" value="AAA+_ATPase"/>
</dbReference>
<gene>
    <name evidence="5" type="ORF">SAMN04489712_101119</name>
</gene>
<feature type="transmembrane region" description="Helical" evidence="3">
    <location>
        <begin position="237"/>
        <end position="260"/>
    </location>
</feature>
<dbReference type="Gene3D" id="3.40.50.300">
    <property type="entry name" value="P-loop containing nucleotide triphosphate hydrolases"/>
    <property type="match status" value="1"/>
</dbReference>
<evidence type="ECO:0000256" key="1">
    <source>
        <dbReference type="RuleBase" id="RU003651"/>
    </source>
</evidence>
<feature type="transmembrane region" description="Helical" evidence="3">
    <location>
        <begin position="105"/>
        <end position="123"/>
    </location>
</feature>
<feature type="compositionally biased region" description="Low complexity" evidence="2">
    <location>
        <begin position="33"/>
        <end position="61"/>
    </location>
</feature>
<dbReference type="PANTHER" id="PTHR23076:SF97">
    <property type="entry name" value="ATP-DEPENDENT ZINC METALLOPROTEASE YME1L1"/>
    <property type="match status" value="1"/>
</dbReference>
<dbReference type="GO" id="GO:0005886">
    <property type="term" value="C:plasma membrane"/>
    <property type="evidence" value="ECO:0007669"/>
    <property type="project" value="TreeGrafter"/>
</dbReference>
<dbReference type="RefSeq" id="WP_103935605.1">
    <property type="nucleotide sequence ID" value="NZ_FNVO01000001.1"/>
</dbReference>
<keyword evidence="3" id="KW-1133">Transmembrane helix</keyword>
<dbReference type="Pfam" id="PF00004">
    <property type="entry name" value="AAA"/>
    <property type="match status" value="2"/>
</dbReference>
<feature type="transmembrane region" description="Helical" evidence="3">
    <location>
        <begin position="196"/>
        <end position="217"/>
    </location>
</feature>
<dbReference type="Gene3D" id="1.20.58.760">
    <property type="entry name" value="Peptidase M41"/>
    <property type="match status" value="1"/>
</dbReference>
<protein>
    <submittedName>
        <fullName evidence="5">ATP-dependent Zn proteases</fullName>
    </submittedName>
</protein>
<keyword evidence="1" id="KW-0067">ATP-binding</keyword>
<feature type="transmembrane region" description="Helical" evidence="3">
    <location>
        <begin position="143"/>
        <end position="161"/>
    </location>
</feature>
<dbReference type="GO" id="GO:0030163">
    <property type="term" value="P:protein catabolic process"/>
    <property type="evidence" value="ECO:0007669"/>
    <property type="project" value="TreeGrafter"/>
</dbReference>
<evidence type="ECO:0000313" key="5">
    <source>
        <dbReference type="EMBL" id="SEF47011.1"/>
    </source>
</evidence>
<dbReference type="AlphaFoldDB" id="A0A1H5SB15"/>
<feature type="region of interest" description="Disordered" evidence="2">
    <location>
        <begin position="1"/>
        <end position="97"/>
    </location>
</feature>
<dbReference type="PROSITE" id="PS00674">
    <property type="entry name" value="AAA"/>
    <property type="match status" value="1"/>
</dbReference>
<feature type="compositionally biased region" description="Basic and acidic residues" evidence="2">
    <location>
        <begin position="861"/>
        <end position="870"/>
    </location>
</feature>
<feature type="compositionally biased region" description="Basic residues" evidence="2">
    <location>
        <begin position="1"/>
        <end position="10"/>
    </location>
</feature>
<dbReference type="SMART" id="SM00382">
    <property type="entry name" value="AAA"/>
    <property type="match status" value="1"/>
</dbReference>
<keyword evidence="5" id="KW-0645">Protease</keyword>
<dbReference type="Pfam" id="PF01434">
    <property type="entry name" value="Peptidase_M41"/>
    <property type="match status" value="1"/>
</dbReference>
<sequence length="870" mass="95493">MIFRRRKRHGDKAPGAPSQDPPTGNVPGEAAPREPLTAAAPATPTASAQAAEAGTASPAQAVADGTAGTAQAVVDEGREGLRPPGDTPHGAERPTRRRLPPWDRVKYLLLLTLIWFVLVWAAMADNPLLPFTEAMRMQSRDAAWVFVLAGLELVRQVHFLVSERWSRYHRFWTHRVFGGFERFTHRRFSPWTRFRVWRATVWLLWIAVAAVVTGKVLDTSPVLALFEAPALLWQALPFLLQIVFLFFVIIIQFVGLFWFLSRGGIDTYMPDDITTRFDDVWGQDHVVERVKENIVFLERPREIEERGGYVPGGILLWGPPGTGKTLMAEAVAGETGKPYVFVDPGAFVQMFMGVGVLKVKSLFRKLRKLALRYGGVIVFFDEADSLGRRGALAQVGPGGRPAGSGPPAAFQAAGCHGLSYLSPDARRQLVLDGMTPAAEPGVRRDRFFMGGMGGGGGDMGTLQALLTELSGLKKPRGIVNRYVRRLLGMKPKPPPKYRILVMMATNMPQALDEALLRPGRIDRIYKVGYPAKAGRVRTYEGYFAKVRHELTPEQVDKLATITPYATGATIKDLVNEALIIATRDDREVITWADVMRAKQLKSLGPPEGVEYHERERHATAVHEACHAVVAYRVRRHLEIDIATIEKGAEYLGMVASIPAEDQFTQWRSEYEADILVSLASLAGERMFFGGDSSSGVSGDLEAATRVASLMEGYWGMGSTVSSHAVSTQLGMGAPGGGKGAKEAEQEMRRQLADRIEDQLGALLARAEELLKADRRAVLALAHALETHKTLQGEDIAAVIEGRRGPLVDGRIYADDDFAHQVEAYHRSALAAHRDRGKVQLTLPPVLNGQAPGIPPETPTEAARDQTPDPH</sequence>
<dbReference type="SUPFAM" id="SSF140990">
    <property type="entry name" value="FtsH protease domain-like"/>
    <property type="match status" value="1"/>
</dbReference>
<comment type="similarity">
    <text evidence="1">Belongs to the AAA ATPase family.</text>
</comment>
<evidence type="ECO:0000313" key="6">
    <source>
        <dbReference type="Proteomes" id="UP000236723"/>
    </source>
</evidence>
<dbReference type="Gene3D" id="1.10.8.60">
    <property type="match status" value="1"/>
</dbReference>
<dbReference type="EMBL" id="FNVO01000001">
    <property type="protein sequence ID" value="SEF47011.1"/>
    <property type="molecule type" value="Genomic_DNA"/>
</dbReference>
<evidence type="ECO:0000259" key="4">
    <source>
        <dbReference type="SMART" id="SM00382"/>
    </source>
</evidence>
<keyword evidence="3" id="KW-0472">Membrane</keyword>
<keyword evidence="6" id="KW-1185">Reference proteome</keyword>
<dbReference type="GO" id="GO:0004176">
    <property type="term" value="F:ATP-dependent peptidase activity"/>
    <property type="evidence" value="ECO:0007669"/>
    <property type="project" value="InterPro"/>
</dbReference>
<organism evidence="5 6">
    <name type="scientific">Thermomonospora echinospora</name>
    <dbReference type="NCBI Taxonomy" id="1992"/>
    <lineage>
        <taxon>Bacteria</taxon>
        <taxon>Bacillati</taxon>
        <taxon>Actinomycetota</taxon>
        <taxon>Actinomycetes</taxon>
        <taxon>Streptosporangiales</taxon>
        <taxon>Thermomonosporaceae</taxon>
        <taxon>Thermomonospora</taxon>
    </lineage>
</organism>
<accession>A0A1H5SB15</accession>
<feature type="domain" description="AAA+ ATPase" evidence="4">
    <location>
        <begin position="310"/>
        <end position="531"/>
    </location>
</feature>
<dbReference type="InterPro" id="IPR003959">
    <property type="entry name" value="ATPase_AAA_core"/>
</dbReference>
<dbReference type="GO" id="GO:0004222">
    <property type="term" value="F:metalloendopeptidase activity"/>
    <property type="evidence" value="ECO:0007669"/>
    <property type="project" value="InterPro"/>
</dbReference>
<dbReference type="GO" id="GO:0006508">
    <property type="term" value="P:proteolysis"/>
    <property type="evidence" value="ECO:0007669"/>
    <property type="project" value="UniProtKB-KW"/>
</dbReference>
<reference evidence="6" key="1">
    <citation type="submission" date="2016-10" db="EMBL/GenBank/DDBJ databases">
        <authorList>
            <person name="Varghese N."/>
            <person name="Submissions S."/>
        </authorList>
    </citation>
    <scope>NUCLEOTIDE SEQUENCE [LARGE SCALE GENOMIC DNA]</scope>
    <source>
        <strain evidence="6">DSM 43163</strain>
    </source>
</reference>
<dbReference type="GO" id="GO:0016887">
    <property type="term" value="F:ATP hydrolysis activity"/>
    <property type="evidence" value="ECO:0007669"/>
    <property type="project" value="InterPro"/>
</dbReference>
<dbReference type="InterPro" id="IPR037219">
    <property type="entry name" value="Peptidase_M41-like"/>
</dbReference>
<evidence type="ECO:0000256" key="3">
    <source>
        <dbReference type="SAM" id="Phobius"/>
    </source>
</evidence>
<dbReference type="PANTHER" id="PTHR23076">
    <property type="entry name" value="METALLOPROTEASE M41 FTSH"/>
    <property type="match status" value="1"/>
</dbReference>
<keyword evidence="3" id="KW-0812">Transmembrane</keyword>
<dbReference type="SUPFAM" id="SSF52540">
    <property type="entry name" value="P-loop containing nucleoside triphosphate hydrolases"/>
    <property type="match status" value="1"/>
</dbReference>